<protein>
    <submittedName>
        <fullName evidence="2">Uncharacterized protein</fullName>
    </submittedName>
</protein>
<feature type="transmembrane region" description="Helical" evidence="1">
    <location>
        <begin position="89"/>
        <end position="109"/>
    </location>
</feature>
<proteinExistence type="predicted"/>
<evidence type="ECO:0000256" key="1">
    <source>
        <dbReference type="SAM" id="Phobius"/>
    </source>
</evidence>
<keyword evidence="1" id="KW-1133">Transmembrane helix</keyword>
<sequence>MNSSATSRRAGLAILGLLSLADSSMLLLTDGTTPPYSVAALATALGLVSLVLVLRAFQDGNRPIRLLVGLRVLSAVTALPAFLVDDVPAVAQAAAAATVVLTVVGILLVGRSDTRVVTS</sequence>
<accession>A0A502CGM8</accession>
<dbReference type="AlphaFoldDB" id="A0A502CGM8"/>
<feature type="transmembrane region" description="Helical" evidence="1">
    <location>
        <begin position="39"/>
        <end position="57"/>
    </location>
</feature>
<gene>
    <name evidence="2" type="ORF">EAH86_19280</name>
</gene>
<feature type="transmembrane region" description="Helical" evidence="1">
    <location>
        <begin position="64"/>
        <end position="83"/>
    </location>
</feature>
<reference evidence="2 3" key="1">
    <citation type="journal article" date="2019" name="Environ. Microbiol.">
        <title>Species interactions and distinct microbial communities in high Arctic permafrost affected cryosols are associated with the CH4 and CO2 gas fluxes.</title>
        <authorList>
            <person name="Altshuler I."/>
            <person name="Hamel J."/>
            <person name="Turney S."/>
            <person name="Magnuson E."/>
            <person name="Levesque R."/>
            <person name="Greer C."/>
            <person name="Whyte L.G."/>
        </authorList>
    </citation>
    <scope>NUCLEOTIDE SEQUENCE [LARGE SCALE GENOMIC DNA]</scope>
    <source>
        <strain evidence="2 3">S9.3A</strain>
    </source>
</reference>
<name>A0A502CGM8_9MICO</name>
<keyword evidence="1" id="KW-0812">Transmembrane</keyword>
<organism evidence="2 3">
    <name type="scientific">Pedococcus bigeumensis</name>
    <dbReference type="NCBI Taxonomy" id="433644"/>
    <lineage>
        <taxon>Bacteria</taxon>
        <taxon>Bacillati</taxon>
        <taxon>Actinomycetota</taxon>
        <taxon>Actinomycetes</taxon>
        <taxon>Micrococcales</taxon>
        <taxon>Intrasporangiaceae</taxon>
        <taxon>Pedococcus</taxon>
    </lineage>
</organism>
<comment type="caution">
    <text evidence="2">The sequence shown here is derived from an EMBL/GenBank/DDBJ whole genome shotgun (WGS) entry which is preliminary data.</text>
</comment>
<dbReference type="RefSeq" id="WP_140743774.1">
    <property type="nucleotide sequence ID" value="NZ_RCZM01000008.1"/>
</dbReference>
<dbReference type="EMBL" id="RCZM01000008">
    <property type="protein sequence ID" value="TPG12885.1"/>
    <property type="molecule type" value="Genomic_DNA"/>
</dbReference>
<evidence type="ECO:0000313" key="3">
    <source>
        <dbReference type="Proteomes" id="UP000317722"/>
    </source>
</evidence>
<evidence type="ECO:0000313" key="2">
    <source>
        <dbReference type="EMBL" id="TPG12885.1"/>
    </source>
</evidence>
<keyword evidence="3" id="KW-1185">Reference proteome</keyword>
<dbReference type="Proteomes" id="UP000317722">
    <property type="component" value="Unassembled WGS sequence"/>
</dbReference>
<keyword evidence="1" id="KW-0472">Membrane</keyword>